<dbReference type="AlphaFoldDB" id="A0A8X8WW45"/>
<dbReference type="PROSITE" id="PS50808">
    <property type="entry name" value="ZF_BED"/>
    <property type="match status" value="1"/>
</dbReference>
<evidence type="ECO:0000256" key="5">
    <source>
        <dbReference type="ARBA" id="ARBA00023125"/>
    </source>
</evidence>
<keyword evidence="4" id="KW-0862">Zinc</keyword>
<gene>
    <name evidence="10" type="ORF">SASPL_138983</name>
</gene>
<evidence type="ECO:0000256" key="3">
    <source>
        <dbReference type="ARBA" id="ARBA00022771"/>
    </source>
</evidence>
<keyword evidence="2" id="KW-0479">Metal-binding</keyword>
<proteinExistence type="predicted"/>
<keyword evidence="6" id="KW-0539">Nucleus</keyword>
<evidence type="ECO:0000256" key="6">
    <source>
        <dbReference type="ARBA" id="ARBA00023242"/>
    </source>
</evidence>
<reference evidence="10" key="1">
    <citation type="submission" date="2018-01" db="EMBL/GenBank/DDBJ databases">
        <authorList>
            <person name="Mao J.F."/>
        </authorList>
    </citation>
    <scope>NUCLEOTIDE SEQUENCE</scope>
    <source>
        <strain evidence="10">Huo1</strain>
        <tissue evidence="10">Leaf</tissue>
    </source>
</reference>
<keyword evidence="5" id="KW-0238">DNA-binding</keyword>
<protein>
    <recommendedName>
        <fullName evidence="9">BED-type domain-containing protein</fullName>
    </recommendedName>
</protein>
<feature type="compositionally biased region" description="Basic residues" evidence="8">
    <location>
        <begin position="150"/>
        <end position="159"/>
    </location>
</feature>
<dbReference type="InterPro" id="IPR008906">
    <property type="entry name" value="HATC_C_dom"/>
</dbReference>
<dbReference type="GO" id="GO:0046983">
    <property type="term" value="F:protein dimerization activity"/>
    <property type="evidence" value="ECO:0007669"/>
    <property type="project" value="InterPro"/>
</dbReference>
<dbReference type="PANTHER" id="PTHR32166:SF88">
    <property type="entry name" value="HAT TRANSPOSON SUPERFAMILY"/>
    <property type="match status" value="1"/>
</dbReference>
<evidence type="ECO:0000313" key="10">
    <source>
        <dbReference type="EMBL" id="KAG6402111.1"/>
    </source>
</evidence>
<evidence type="ECO:0000256" key="8">
    <source>
        <dbReference type="SAM" id="MobiDB-lite"/>
    </source>
</evidence>
<evidence type="ECO:0000256" key="1">
    <source>
        <dbReference type="ARBA" id="ARBA00004123"/>
    </source>
</evidence>
<name>A0A8X8WW45_SALSN</name>
<reference evidence="10" key="2">
    <citation type="submission" date="2020-08" db="EMBL/GenBank/DDBJ databases">
        <title>Plant Genome Project.</title>
        <authorList>
            <person name="Zhang R.-G."/>
        </authorList>
    </citation>
    <scope>NUCLEOTIDE SEQUENCE</scope>
    <source>
        <strain evidence="10">Huo1</strain>
        <tissue evidence="10">Leaf</tissue>
    </source>
</reference>
<evidence type="ECO:0000256" key="7">
    <source>
        <dbReference type="PROSITE-ProRule" id="PRU00027"/>
    </source>
</evidence>
<dbReference type="GO" id="GO:0005634">
    <property type="term" value="C:nucleus"/>
    <property type="evidence" value="ECO:0007669"/>
    <property type="project" value="UniProtKB-SubCell"/>
</dbReference>
<evidence type="ECO:0000313" key="11">
    <source>
        <dbReference type="Proteomes" id="UP000298416"/>
    </source>
</evidence>
<feature type="region of interest" description="Disordered" evidence="8">
    <location>
        <begin position="135"/>
        <end position="160"/>
    </location>
</feature>
<accession>A0A8X8WW45</accession>
<evidence type="ECO:0000256" key="4">
    <source>
        <dbReference type="ARBA" id="ARBA00022833"/>
    </source>
</evidence>
<organism evidence="10">
    <name type="scientific">Salvia splendens</name>
    <name type="common">Scarlet sage</name>
    <dbReference type="NCBI Taxonomy" id="180675"/>
    <lineage>
        <taxon>Eukaryota</taxon>
        <taxon>Viridiplantae</taxon>
        <taxon>Streptophyta</taxon>
        <taxon>Embryophyta</taxon>
        <taxon>Tracheophyta</taxon>
        <taxon>Spermatophyta</taxon>
        <taxon>Magnoliopsida</taxon>
        <taxon>eudicotyledons</taxon>
        <taxon>Gunneridae</taxon>
        <taxon>Pentapetalae</taxon>
        <taxon>asterids</taxon>
        <taxon>lamiids</taxon>
        <taxon>Lamiales</taxon>
        <taxon>Lamiaceae</taxon>
        <taxon>Nepetoideae</taxon>
        <taxon>Mentheae</taxon>
        <taxon>Salviinae</taxon>
        <taxon>Salvia</taxon>
        <taxon>Salvia subgen. Calosphace</taxon>
        <taxon>core Calosphace</taxon>
    </lineage>
</organism>
<dbReference type="Pfam" id="PF05699">
    <property type="entry name" value="Dimer_Tnp_hAT"/>
    <property type="match status" value="1"/>
</dbReference>
<evidence type="ECO:0000256" key="2">
    <source>
        <dbReference type="ARBA" id="ARBA00022723"/>
    </source>
</evidence>
<dbReference type="Pfam" id="PF02892">
    <property type="entry name" value="zf-BED"/>
    <property type="match status" value="1"/>
</dbReference>
<sequence length="765" mass="85887">MASNMEPVAVNSQKHDPAWKHCQMFKAGDRVQLKCIYCGKIFKGGGIHRIKEHLAGQKGNAATCLRVQADVRMQMLESLNGVAVRKRKKQKLAEEMSGFGNPGNSIVEVVNNSCGLNSDLVLLPVPEMIEHDGEMDVDGDREDGMSGKSSVRKKKGRVRKAPDVLNSSNASLVVYPAGNSKRASSVVNMAVGRFFFDVGLPADAANSPYFQPMIDAIASQGAGAVGPSYHDLRNSILRNVIHEVKYDVDQCTTAWGRTGCSILVDEWDSGKGITFVNFYAYCPEGTVFLRSADISRAIDSADILYELLKEIVEQVGLKYVLQVVTTIEDRYVIAGKRLTDTFPSIFWTPCAGHCIDLMLQDIGELPRVKMVLDQSRSISRYIYSNADVINMMRRYTFGVDLVDIGTTRSFTNFMTLKRMIDIRHSLQSMVTSEEWMESSYSKDQEAYAVLDTISSQSFWSSCASITRLIDPLLRLSRIVRSQKMPAMGYVFAGMYRAKEAIKKELGTKEEYIIYWSIIDRRWEQLQRHPLHAAGFYLNPKFFYSLEGDGHFHIRSLVYDCIERLVPDQKVVDKIMKETAAYHSGAGDFGRKMAIRARETLLPTEWWLTYGGGCPNLARLAIRVLSQTGCLIQHKLDKISLENLHKRTNSLEHKRLEDLVYVQYNMSLKHMASGDKQHEGVDTISYEHIDLVEDWVTEKEFCSDNPARKGWMDVDPPAVNVNAVQLGSQIDDVQALGAGFDDSEIFEAANDSEEDIANKNIGNESL</sequence>
<dbReference type="Pfam" id="PF04937">
    <property type="entry name" value="DUF659"/>
    <property type="match status" value="1"/>
</dbReference>
<comment type="subcellular location">
    <subcellularLocation>
        <location evidence="1">Nucleus</location>
    </subcellularLocation>
</comment>
<dbReference type="InterPro" id="IPR007021">
    <property type="entry name" value="DUF659"/>
</dbReference>
<dbReference type="OrthoDB" id="645489at2759"/>
<comment type="caution">
    <text evidence="10">The sequence shown here is derived from an EMBL/GenBank/DDBJ whole genome shotgun (WGS) entry which is preliminary data.</text>
</comment>
<dbReference type="GO" id="GO:0008270">
    <property type="term" value="F:zinc ion binding"/>
    <property type="evidence" value="ECO:0007669"/>
    <property type="project" value="UniProtKB-KW"/>
</dbReference>
<dbReference type="PANTHER" id="PTHR32166">
    <property type="entry name" value="OSJNBA0013A04.12 PROTEIN"/>
    <property type="match status" value="1"/>
</dbReference>
<dbReference type="InterPro" id="IPR003656">
    <property type="entry name" value="Znf_BED"/>
</dbReference>
<dbReference type="EMBL" id="PNBA02000014">
    <property type="protein sequence ID" value="KAG6402111.1"/>
    <property type="molecule type" value="Genomic_DNA"/>
</dbReference>
<evidence type="ECO:0000259" key="9">
    <source>
        <dbReference type="PROSITE" id="PS50808"/>
    </source>
</evidence>
<dbReference type="GO" id="GO:0003677">
    <property type="term" value="F:DNA binding"/>
    <property type="evidence" value="ECO:0007669"/>
    <property type="project" value="UniProtKB-KW"/>
</dbReference>
<feature type="domain" description="BED-type" evidence="9">
    <location>
        <begin position="13"/>
        <end position="71"/>
    </location>
</feature>
<keyword evidence="11" id="KW-1185">Reference proteome</keyword>
<dbReference type="Proteomes" id="UP000298416">
    <property type="component" value="Unassembled WGS sequence"/>
</dbReference>
<keyword evidence="3 7" id="KW-0863">Zinc-finger</keyword>